<feature type="compositionally biased region" description="Basic and acidic residues" evidence="1">
    <location>
        <begin position="443"/>
        <end position="454"/>
    </location>
</feature>
<comment type="caution">
    <text evidence="2">The sequence shown here is derived from an EMBL/GenBank/DDBJ whole genome shotgun (WGS) entry which is preliminary data.</text>
</comment>
<proteinExistence type="predicted"/>
<dbReference type="Gene3D" id="3.40.50.300">
    <property type="entry name" value="P-loop containing nucleotide triphosphate hydrolases"/>
    <property type="match status" value="1"/>
</dbReference>
<reference evidence="3" key="1">
    <citation type="journal article" date="2019" name="Int. J. Syst. Evol. Microbiol.">
        <title>The Global Catalogue of Microorganisms (GCM) 10K type strain sequencing project: providing services to taxonomists for standard genome sequencing and annotation.</title>
        <authorList>
            <consortium name="The Broad Institute Genomics Platform"/>
            <consortium name="The Broad Institute Genome Sequencing Center for Infectious Disease"/>
            <person name="Wu L."/>
            <person name="Ma J."/>
        </authorList>
    </citation>
    <scope>NUCLEOTIDE SEQUENCE [LARGE SCALE GENOMIC DNA]</scope>
    <source>
        <strain evidence="3">CGMCC 4.7237</strain>
    </source>
</reference>
<accession>A0ABV8HSP1</accession>
<dbReference type="Proteomes" id="UP001595765">
    <property type="component" value="Unassembled WGS sequence"/>
</dbReference>
<dbReference type="SUPFAM" id="SSF52540">
    <property type="entry name" value="P-loop containing nucleoside triphosphate hydrolases"/>
    <property type="match status" value="1"/>
</dbReference>
<dbReference type="InterPro" id="IPR027417">
    <property type="entry name" value="P-loop_NTPase"/>
</dbReference>
<feature type="region of interest" description="Disordered" evidence="1">
    <location>
        <begin position="430"/>
        <end position="454"/>
    </location>
</feature>
<evidence type="ECO:0000256" key="1">
    <source>
        <dbReference type="SAM" id="MobiDB-lite"/>
    </source>
</evidence>
<protein>
    <submittedName>
        <fullName evidence="2">AAA family ATPase</fullName>
    </submittedName>
</protein>
<gene>
    <name evidence="2" type="ORF">ACFO3J_26305</name>
</gene>
<sequence length="454" mass="46140">MSTRQHRPVVTELRLSAFKSHRGATFGFGPLTLLTGGSGTGKSSVLEGLAALGRLACGDGLHEVFDTVVRGGAAACVPQGARPDAQGRRGFRIGCTVTGPVGPVRLDVAVQVEPTLRIVGERLTGAGETLLTTALRDPSRPTVQAAWHTAGVVAVTRAPLPDDLLATALLPLRVAGRTDGQRLVLAAAEQVVVALRGVFPVAPRPELMRAPAALGDGRLRMACDNLSAVLARTEGECVTRHAALVNAVRAVCSPPVEGLTTLPALLAGDGRGPALDATIAAVDRGPLGLVPIDRLGDGELRFLALALVLLTGPGVLDVDTSTELLPAGQVLTVMADGLDLGLDRQQARELLRLAGRAAAHGHIRLLGTVQDPACLDGVGGLSVTTFAAGMVPRQAGEGGVVGAVKAGEDGAAGRLRASGAGQVDAREVVELGAGTEESVEGAGGDREDGVDQSG</sequence>
<evidence type="ECO:0000313" key="2">
    <source>
        <dbReference type="EMBL" id="MFC4034955.1"/>
    </source>
</evidence>
<dbReference type="EMBL" id="JBHSBB010000019">
    <property type="protein sequence ID" value="MFC4034955.1"/>
    <property type="molecule type" value="Genomic_DNA"/>
</dbReference>
<organism evidence="2 3">
    <name type="scientific">Streptomyces polygonati</name>
    <dbReference type="NCBI Taxonomy" id="1617087"/>
    <lineage>
        <taxon>Bacteria</taxon>
        <taxon>Bacillati</taxon>
        <taxon>Actinomycetota</taxon>
        <taxon>Actinomycetes</taxon>
        <taxon>Kitasatosporales</taxon>
        <taxon>Streptomycetaceae</taxon>
        <taxon>Streptomyces</taxon>
    </lineage>
</organism>
<name>A0ABV8HSP1_9ACTN</name>
<dbReference type="RefSeq" id="WP_386434062.1">
    <property type="nucleotide sequence ID" value="NZ_JBHSBB010000019.1"/>
</dbReference>
<evidence type="ECO:0000313" key="3">
    <source>
        <dbReference type="Proteomes" id="UP001595765"/>
    </source>
</evidence>
<keyword evidence="3" id="KW-1185">Reference proteome</keyword>